<dbReference type="Gene3D" id="3.40.190.10">
    <property type="entry name" value="Periplasmic binding protein-like II"/>
    <property type="match status" value="2"/>
</dbReference>
<dbReference type="GO" id="GO:0042956">
    <property type="term" value="P:maltodextrin transmembrane transport"/>
    <property type="evidence" value="ECO:0007669"/>
    <property type="project" value="TreeGrafter"/>
</dbReference>
<dbReference type="PANTHER" id="PTHR30061">
    <property type="entry name" value="MALTOSE-BINDING PERIPLASMIC PROTEIN"/>
    <property type="match status" value="1"/>
</dbReference>
<feature type="signal peptide" evidence="5">
    <location>
        <begin position="1"/>
        <end position="20"/>
    </location>
</feature>
<dbReference type="GO" id="GO:0055052">
    <property type="term" value="C:ATP-binding cassette (ABC) transporter complex, substrate-binding subunit-containing"/>
    <property type="evidence" value="ECO:0007669"/>
    <property type="project" value="TreeGrafter"/>
</dbReference>
<evidence type="ECO:0000256" key="5">
    <source>
        <dbReference type="SAM" id="SignalP"/>
    </source>
</evidence>
<name>A0A9X8UHP3_9FIRM</name>
<organism evidence="6 7">
    <name type="scientific">Harryflintia acetispora</name>
    <dbReference type="NCBI Taxonomy" id="1849041"/>
    <lineage>
        <taxon>Bacteria</taxon>
        <taxon>Bacillati</taxon>
        <taxon>Bacillota</taxon>
        <taxon>Clostridia</taxon>
        <taxon>Eubacteriales</taxon>
        <taxon>Oscillospiraceae</taxon>
        <taxon>Harryflintia</taxon>
    </lineage>
</organism>
<dbReference type="Proteomes" id="UP000294682">
    <property type="component" value="Unassembled WGS sequence"/>
</dbReference>
<gene>
    <name evidence="6" type="ORF">EDD78_1124</name>
</gene>
<dbReference type="Pfam" id="PF13416">
    <property type="entry name" value="SBP_bac_8"/>
    <property type="match status" value="1"/>
</dbReference>
<evidence type="ECO:0000256" key="1">
    <source>
        <dbReference type="ARBA" id="ARBA00008520"/>
    </source>
</evidence>
<comment type="caution">
    <text evidence="6">The sequence shown here is derived from an EMBL/GenBank/DDBJ whole genome shotgun (WGS) entry which is preliminary data.</text>
</comment>
<keyword evidence="2" id="KW-0813">Transport</keyword>
<feature type="region of interest" description="Disordered" evidence="4">
    <location>
        <begin position="22"/>
        <end position="60"/>
    </location>
</feature>
<proteinExistence type="inferred from homology"/>
<dbReference type="PROSITE" id="PS51257">
    <property type="entry name" value="PROKAR_LIPOPROTEIN"/>
    <property type="match status" value="1"/>
</dbReference>
<evidence type="ECO:0000256" key="4">
    <source>
        <dbReference type="SAM" id="MobiDB-lite"/>
    </source>
</evidence>
<dbReference type="PANTHER" id="PTHR30061:SF50">
    <property type="entry name" value="MALTOSE_MALTODEXTRIN-BINDING PERIPLASMIC PROTEIN"/>
    <property type="match status" value="1"/>
</dbReference>
<dbReference type="SUPFAM" id="SSF53850">
    <property type="entry name" value="Periplasmic binding protein-like II"/>
    <property type="match status" value="1"/>
</dbReference>
<evidence type="ECO:0000256" key="3">
    <source>
        <dbReference type="ARBA" id="ARBA00022729"/>
    </source>
</evidence>
<evidence type="ECO:0000313" key="7">
    <source>
        <dbReference type="Proteomes" id="UP000294682"/>
    </source>
</evidence>
<keyword evidence="7" id="KW-1185">Reference proteome</keyword>
<evidence type="ECO:0000313" key="6">
    <source>
        <dbReference type="EMBL" id="TCL41839.1"/>
    </source>
</evidence>
<evidence type="ECO:0000256" key="2">
    <source>
        <dbReference type="ARBA" id="ARBA00022448"/>
    </source>
</evidence>
<dbReference type="EMBL" id="SLUK01000012">
    <property type="protein sequence ID" value="TCL41839.1"/>
    <property type="molecule type" value="Genomic_DNA"/>
</dbReference>
<dbReference type="AlphaFoldDB" id="A0A9X8UHP3"/>
<dbReference type="GO" id="GO:1901982">
    <property type="term" value="F:maltose binding"/>
    <property type="evidence" value="ECO:0007669"/>
    <property type="project" value="TreeGrafter"/>
</dbReference>
<protein>
    <submittedName>
        <fullName evidence="6">Carbohydrate ABC transporter substrate-binding protein (CUT1 family)</fullName>
    </submittedName>
</protein>
<sequence>MKRRLSMLLAVAMLATSLAACSSGGGSTSQSSEQPAGETPATSTETPSSEAPSSEAEPASGEQVELKLWHYYSGDSAQDIVDLCNRYTSEVNPNVKVAVTMLPFGDFKKQLSVSSAASSLPDMVFIDNCDAVAYAAMGMFADLTEAMKDNAEIAKYYEGIMKTGYYDGKLYSVPSVSNNQGIYYNKDMFEAAGIQKVPETWDEVRETAKALTKDGVYGFGMSAVSNEEGTSQFLPFKIAAGDEDMYSLDSEGGLRALSFLTDLVKDGSMPKDVISWSQSDVGTQFKTGKIAMMMMGCWYINEYEEQNPELNWDVFPIKDKTFGTIYGGENLAVINGPNKDAAIEWAKWFMSYDINKEWNFKMAHFPAREESLTDPEYTANPHWKTFLELIPYTKPRPADPKWPEVSLGYQLALQEALTLQKTPEEAVKDGQAMIDAARG</sequence>
<comment type="similarity">
    <text evidence="1">Belongs to the bacterial solute-binding protein 1 family.</text>
</comment>
<reference evidence="6 7" key="1">
    <citation type="submission" date="2019-03" db="EMBL/GenBank/DDBJ databases">
        <title>Genomic Encyclopedia of Type Strains, Phase IV (KMG-IV): sequencing the most valuable type-strain genomes for metagenomic binning, comparative biology and taxonomic classification.</title>
        <authorList>
            <person name="Goeker M."/>
        </authorList>
    </citation>
    <scope>NUCLEOTIDE SEQUENCE [LARGE SCALE GENOMIC DNA]</scope>
    <source>
        <strain evidence="6 7">DSM 100433</strain>
    </source>
</reference>
<dbReference type="InterPro" id="IPR006059">
    <property type="entry name" value="SBP"/>
</dbReference>
<dbReference type="GO" id="GO:0015768">
    <property type="term" value="P:maltose transport"/>
    <property type="evidence" value="ECO:0007669"/>
    <property type="project" value="TreeGrafter"/>
</dbReference>
<dbReference type="CDD" id="cd13585">
    <property type="entry name" value="PBP2_TMBP_like"/>
    <property type="match status" value="1"/>
</dbReference>
<feature type="chain" id="PRO_5040983281" evidence="5">
    <location>
        <begin position="21"/>
        <end position="439"/>
    </location>
</feature>
<dbReference type="RefSeq" id="WP_132085077.1">
    <property type="nucleotide sequence ID" value="NZ_SLUK01000012.1"/>
</dbReference>
<accession>A0A9X8UHP3</accession>
<keyword evidence="3 5" id="KW-0732">Signal</keyword>